<accession>A0ABS9SJR1</accession>
<organism evidence="2 3">
    <name type="scientific">Niabella ginsengisoli</name>
    <dbReference type="NCBI Taxonomy" id="522298"/>
    <lineage>
        <taxon>Bacteria</taxon>
        <taxon>Pseudomonadati</taxon>
        <taxon>Bacteroidota</taxon>
        <taxon>Chitinophagia</taxon>
        <taxon>Chitinophagales</taxon>
        <taxon>Chitinophagaceae</taxon>
        <taxon>Niabella</taxon>
    </lineage>
</organism>
<dbReference type="PANTHER" id="PTHR14237">
    <property type="entry name" value="MOLYBDOPTERIN COFACTOR SULFURASE MOSC"/>
    <property type="match status" value="1"/>
</dbReference>
<keyword evidence="3" id="KW-1185">Reference proteome</keyword>
<proteinExistence type="predicted"/>
<dbReference type="SUPFAM" id="SSF141673">
    <property type="entry name" value="MOSC N-terminal domain-like"/>
    <property type="match status" value="1"/>
</dbReference>
<dbReference type="EMBL" id="JAKWBL010000002">
    <property type="protein sequence ID" value="MCH5598555.1"/>
    <property type="molecule type" value="Genomic_DNA"/>
</dbReference>
<reference evidence="2 3" key="1">
    <citation type="submission" date="2022-02" db="EMBL/GenBank/DDBJ databases">
        <authorList>
            <person name="Min J."/>
        </authorList>
    </citation>
    <scope>NUCLEOTIDE SEQUENCE [LARGE SCALE GENOMIC DNA]</scope>
    <source>
        <strain evidence="2 3">GR10-1</strain>
    </source>
</reference>
<protein>
    <submittedName>
        <fullName evidence="2">MOSC domain-containing protein</fullName>
    </submittedName>
</protein>
<evidence type="ECO:0000313" key="2">
    <source>
        <dbReference type="EMBL" id="MCH5598555.1"/>
    </source>
</evidence>
<evidence type="ECO:0000259" key="1">
    <source>
        <dbReference type="PROSITE" id="PS51340"/>
    </source>
</evidence>
<dbReference type="Pfam" id="PF03476">
    <property type="entry name" value="MOSC_N"/>
    <property type="match status" value="1"/>
</dbReference>
<evidence type="ECO:0000313" key="3">
    <source>
        <dbReference type="Proteomes" id="UP001202248"/>
    </source>
</evidence>
<dbReference type="Proteomes" id="UP001202248">
    <property type="component" value="Unassembled WGS sequence"/>
</dbReference>
<dbReference type="PANTHER" id="PTHR14237:SF19">
    <property type="entry name" value="MITOCHONDRIAL AMIDOXIME REDUCING COMPONENT 1"/>
    <property type="match status" value="1"/>
</dbReference>
<dbReference type="PROSITE" id="PS51340">
    <property type="entry name" value="MOSC"/>
    <property type="match status" value="1"/>
</dbReference>
<dbReference type="Pfam" id="PF03473">
    <property type="entry name" value="MOSC"/>
    <property type="match status" value="1"/>
</dbReference>
<name>A0ABS9SJR1_9BACT</name>
<sequence length="273" mass="30940">MLLISQLNIYPIKSLGGIKIECAVLTDRGFQHDRRFVLIDESNRFISQREIPKMALLQPVISGDKLFVFEKRNSGDVLELDLKPVTGAQCTVHLFKDESEGLLVSKDADKWFSEKLGTNCRLVYMPDQVRRPVDHAFAIQDDITSFSDGYPVLMIGESSLQDLNGRLALPLPMNRFRPNIVFAGGVPFEEDTMKVFEINGIHFYAVKSCARCVMTTIDQETAQQAKEPLKTLAAYRTLNKRICFGQNILFNKQGQINVGDELKVLERQPHLTF</sequence>
<dbReference type="SUPFAM" id="SSF50800">
    <property type="entry name" value="PK beta-barrel domain-like"/>
    <property type="match status" value="1"/>
</dbReference>
<dbReference type="InterPro" id="IPR005303">
    <property type="entry name" value="MOCOS_middle"/>
</dbReference>
<feature type="domain" description="MOSC" evidence="1">
    <location>
        <begin position="126"/>
        <end position="265"/>
    </location>
</feature>
<dbReference type="RefSeq" id="WP_240830222.1">
    <property type="nucleotide sequence ID" value="NZ_JAKWBL010000002.1"/>
</dbReference>
<dbReference type="InterPro" id="IPR005302">
    <property type="entry name" value="MoCF_Sase_C"/>
</dbReference>
<comment type="caution">
    <text evidence="2">The sequence shown here is derived from an EMBL/GenBank/DDBJ whole genome shotgun (WGS) entry which is preliminary data.</text>
</comment>
<dbReference type="InterPro" id="IPR011037">
    <property type="entry name" value="Pyrv_Knase-like_insert_dom_sf"/>
</dbReference>
<gene>
    <name evidence="2" type="ORF">MKP09_11860</name>
</gene>